<dbReference type="PROSITE" id="PS50175">
    <property type="entry name" value="ASP_PROT_RETROV"/>
    <property type="match status" value="1"/>
</dbReference>
<dbReference type="GO" id="GO:0003676">
    <property type="term" value="F:nucleic acid binding"/>
    <property type="evidence" value="ECO:0007669"/>
    <property type="project" value="InterPro"/>
</dbReference>
<evidence type="ECO:0000256" key="7">
    <source>
        <dbReference type="ARBA" id="ARBA00022801"/>
    </source>
</evidence>
<dbReference type="SUPFAM" id="SSF57756">
    <property type="entry name" value="Retrovirus zinc finger-like domains"/>
    <property type="match status" value="1"/>
</dbReference>
<dbReference type="WBParaSite" id="TCONS_00013654.p1">
    <property type="protein sequence ID" value="TCONS_00013654.p1"/>
    <property type="gene ID" value="XLOC_008463"/>
</dbReference>
<dbReference type="Gene3D" id="2.40.70.10">
    <property type="entry name" value="Acid Proteases"/>
    <property type="match status" value="1"/>
</dbReference>
<dbReference type="GO" id="GO:0004519">
    <property type="term" value="F:endonuclease activity"/>
    <property type="evidence" value="ECO:0007669"/>
    <property type="project" value="UniProtKB-KW"/>
</dbReference>
<keyword evidence="7" id="KW-0378">Hydrolase</keyword>
<evidence type="ECO:0000256" key="6">
    <source>
        <dbReference type="ARBA" id="ARBA00022759"/>
    </source>
</evidence>
<dbReference type="CDD" id="cd01647">
    <property type="entry name" value="RT_LTR"/>
    <property type="match status" value="1"/>
</dbReference>
<evidence type="ECO:0000256" key="4">
    <source>
        <dbReference type="ARBA" id="ARBA00022722"/>
    </source>
</evidence>
<sequence>MLLPYLKGKVWERLHDHGFRYQTLAEGLYDLEMVLKLEKKNEKQFNNKHSSNKLRFSGQCNYCHKQGHKRVECRKRINDKQQTPMVNENSTYRRNNFIKKNNSVDLPLIGIGIDGGNYTALLDTGANIDIIRESVALRHNCEIKPNNNVIRQVFGSETKTLGSVNVKIMLKKKTYVLKLMCVKEIYIDNIYDIILDANSIAKLNMNINLSKKEVTIDNKLVDLIEVVSFKTFNISNLMLKQPVIDMVESINKICDIKPKLKEFIDKSDEHVESVFTASRQQFLTNTPHKFVKYQVPIKLRKYFDEELDYLIENKIIVPSDTPYLHNMILVKKSDNTYRTCIDRRETNKVTVVDQYPVGDLRETLSSLQGYTLFSTIDIKKAFQLIAIQPENQDCFGIYSYRGTYKYTKLPFGYVNSAQIFQRSIDSCLLKRELTKYAKAYFDDILVKTNLSVEHHLEVVASVLSVLMESRLSINLKKCKIACKAIEFLGHLIDGNRMSPSHANKECIKNMKVDKSITGIKRFLGATGFFCNLIPNYSYLCQPLTDLLSPKNKFTWTSVQDKAVEVLKSALSKCVVSHPNFNEPFEIYIDSSLFHHGAVIMQRDSNNVLVLVRFWSMKRKFTKKHRLSVYVELEGIVQLCRKFKYYLLGNKNIIQGVP</sequence>
<dbReference type="PANTHER" id="PTHR37984:SF5">
    <property type="entry name" value="PROTEIN NYNRIN-LIKE"/>
    <property type="match status" value="1"/>
</dbReference>
<evidence type="ECO:0000256" key="8">
    <source>
        <dbReference type="ARBA" id="ARBA00023268"/>
    </source>
</evidence>
<keyword evidence="11" id="KW-1185">Reference proteome</keyword>
<dbReference type="GO" id="GO:0004190">
    <property type="term" value="F:aspartic-type endopeptidase activity"/>
    <property type="evidence" value="ECO:0007669"/>
    <property type="project" value="UniProtKB-KW"/>
</dbReference>
<dbReference type="WBParaSite" id="SSTP_0000842600.1">
    <property type="protein sequence ID" value="SSTP_0000842600.1"/>
    <property type="gene ID" value="SSTP_0000842600"/>
</dbReference>
<dbReference type="PROSITE" id="PS50878">
    <property type="entry name" value="RT_POL"/>
    <property type="match status" value="1"/>
</dbReference>
<evidence type="ECO:0000256" key="3">
    <source>
        <dbReference type="ARBA" id="ARBA00022695"/>
    </source>
</evidence>
<keyword evidence="1" id="KW-0645">Protease</keyword>
<evidence type="ECO:0000259" key="9">
    <source>
        <dbReference type="PROSITE" id="PS50175"/>
    </source>
</evidence>
<dbReference type="STRING" id="6248.A0A0K0EG18"/>
<dbReference type="SUPFAM" id="SSF56672">
    <property type="entry name" value="DNA/RNA polymerases"/>
    <property type="match status" value="1"/>
</dbReference>
<dbReference type="InterPro" id="IPR041577">
    <property type="entry name" value="RT_RNaseH_2"/>
</dbReference>
<feature type="domain" description="Peptidase A2" evidence="9">
    <location>
        <begin position="118"/>
        <end position="133"/>
    </location>
</feature>
<evidence type="ECO:0000256" key="1">
    <source>
        <dbReference type="ARBA" id="ARBA00022670"/>
    </source>
</evidence>
<dbReference type="InterPro" id="IPR001995">
    <property type="entry name" value="Peptidase_A2_cat"/>
</dbReference>
<dbReference type="GO" id="GO:0006508">
    <property type="term" value="P:proteolysis"/>
    <property type="evidence" value="ECO:0007669"/>
    <property type="project" value="UniProtKB-KW"/>
</dbReference>
<dbReference type="Pfam" id="PF17919">
    <property type="entry name" value="RT_RNaseH_2"/>
    <property type="match status" value="1"/>
</dbReference>
<dbReference type="InterPro" id="IPR000477">
    <property type="entry name" value="RT_dom"/>
</dbReference>
<keyword evidence="3" id="KW-0548">Nucleotidyltransferase</keyword>
<dbReference type="InterPro" id="IPR050951">
    <property type="entry name" value="Retrovirus_Pol_polyprotein"/>
</dbReference>
<evidence type="ECO:0000256" key="2">
    <source>
        <dbReference type="ARBA" id="ARBA00022679"/>
    </source>
</evidence>
<evidence type="ECO:0000313" key="11">
    <source>
        <dbReference type="Proteomes" id="UP000035681"/>
    </source>
</evidence>
<dbReference type="InterPro" id="IPR043502">
    <property type="entry name" value="DNA/RNA_pol_sf"/>
</dbReference>
<dbReference type="Proteomes" id="UP000035681">
    <property type="component" value="Unplaced"/>
</dbReference>
<evidence type="ECO:0000259" key="10">
    <source>
        <dbReference type="PROSITE" id="PS50878"/>
    </source>
</evidence>
<dbReference type="InterPro" id="IPR021109">
    <property type="entry name" value="Peptidase_aspartic_dom_sf"/>
</dbReference>
<dbReference type="CDD" id="cd00303">
    <property type="entry name" value="retropepsin_like"/>
    <property type="match status" value="1"/>
</dbReference>
<keyword evidence="5" id="KW-0064">Aspartyl protease</keyword>
<keyword evidence="8" id="KW-0511">Multifunctional enzyme</keyword>
<organism evidence="12">
    <name type="scientific">Strongyloides stercoralis</name>
    <name type="common">Threadworm</name>
    <dbReference type="NCBI Taxonomy" id="6248"/>
    <lineage>
        <taxon>Eukaryota</taxon>
        <taxon>Metazoa</taxon>
        <taxon>Ecdysozoa</taxon>
        <taxon>Nematoda</taxon>
        <taxon>Chromadorea</taxon>
        <taxon>Rhabditida</taxon>
        <taxon>Tylenchina</taxon>
        <taxon>Panagrolaimomorpha</taxon>
        <taxon>Strongyloidoidea</taxon>
        <taxon>Strongyloididae</taxon>
        <taxon>Strongyloides</taxon>
    </lineage>
</organism>
<evidence type="ECO:0000256" key="5">
    <source>
        <dbReference type="ARBA" id="ARBA00022750"/>
    </source>
</evidence>
<dbReference type="Pfam" id="PF00078">
    <property type="entry name" value="RVT_1"/>
    <property type="match status" value="1"/>
</dbReference>
<dbReference type="AlphaFoldDB" id="A0A0K0EG18"/>
<keyword evidence="2" id="KW-0808">Transferase</keyword>
<dbReference type="GO" id="GO:0008270">
    <property type="term" value="F:zinc ion binding"/>
    <property type="evidence" value="ECO:0007669"/>
    <property type="project" value="InterPro"/>
</dbReference>
<feature type="domain" description="Reverse transcriptase" evidence="10">
    <location>
        <begin position="311"/>
        <end position="492"/>
    </location>
</feature>
<name>A0A0K0EG18_STRER</name>
<keyword evidence="4" id="KW-0540">Nuclease</keyword>
<dbReference type="InterPro" id="IPR036875">
    <property type="entry name" value="Znf_CCHC_sf"/>
</dbReference>
<protein>
    <submittedName>
        <fullName evidence="12 13">Reverse transcriptase</fullName>
    </submittedName>
</protein>
<evidence type="ECO:0000313" key="12">
    <source>
        <dbReference type="WBParaSite" id="SSTP_0000842600.1"/>
    </source>
</evidence>
<dbReference type="GO" id="GO:0016779">
    <property type="term" value="F:nucleotidyltransferase activity"/>
    <property type="evidence" value="ECO:0007669"/>
    <property type="project" value="UniProtKB-KW"/>
</dbReference>
<dbReference type="SUPFAM" id="SSF50630">
    <property type="entry name" value="Acid proteases"/>
    <property type="match status" value="1"/>
</dbReference>
<proteinExistence type="predicted"/>
<keyword evidence="6" id="KW-0255">Endonuclease</keyword>
<dbReference type="Gene3D" id="3.30.70.270">
    <property type="match status" value="2"/>
</dbReference>
<evidence type="ECO:0000313" key="13">
    <source>
        <dbReference type="WBParaSite" id="TCONS_00013654.p1"/>
    </source>
</evidence>
<dbReference type="PANTHER" id="PTHR37984">
    <property type="entry name" value="PROTEIN CBG26694"/>
    <property type="match status" value="1"/>
</dbReference>
<dbReference type="Gene3D" id="3.10.10.10">
    <property type="entry name" value="HIV Type 1 Reverse Transcriptase, subunit A, domain 1"/>
    <property type="match status" value="1"/>
</dbReference>
<accession>A0A0K0EG18</accession>
<dbReference type="InterPro" id="IPR043128">
    <property type="entry name" value="Rev_trsase/Diguanyl_cyclase"/>
</dbReference>
<reference evidence="12" key="1">
    <citation type="submission" date="2015-08" db="UniProtKB">
        <authorList>
            <consortium name="WormBaseParasite"/>
        </authorList>
    </citation>
    <scope>IDENTIFICATION</scope>
</reference>